<evidence type="ECO:0000313" key="2">
    <source>
        <dbReference type="EMBL" id="TDG47599.1"/>
    </source>
</evidence>
<gene>
    <name evidence="2" type="ORF">AWZ03_006038</name>
</gene>
<dbReference type="Proteomes" id="UP000295192">
    <property type="component" value="Unassembled WGS sequence"/>
</dbReference>
<proteinExistence type="predicted"/>
<accession>A0A484BFT0</accession>
<dbReference type="AlphaFoldDB" id="A0A484BFT0"/>
<dbReference type="EMBL" id="LSRL02000042">
    <property type="protein sequence ID" value="TDG47599.1"/>
    <property type="molecule type" value="Genomic_DNA"/>
</dbReference>
<organism evidence="2 3">
    <name type="scientific">Drosophila navojoa</name>
    <name type="common">Fruit fly</name>
    <dbReference type="NCBI Taxonomy" id="7232"/>
    <lineage>
        <taxon>Eukaryota</taxon>
        <taxon>Metazoa</taxon>
        <taxon>Ecdysozoa</taxon>
        <taxon>Arthropoda</taxon>
        <taxon>Hexapoda</taxon>
        <taxon>Insecta</taxon>
        <taxon>Pterygota</taxon>
        <taxon>Neoptera</taxon>
        <taxon>Endopterygota</taxon>
        <taxon>Diptera</taxon>
        <taxon>Brachycera</taxon>
        <taxon>Muscomorpha</taxon>
        <taxon>Ephydroidea</taxon>
        <taxon>Drosophilidae</taxon>
        <taxon>Drosophila</taxon>
    </lineage>
</organism>
<sequence length="66" mass="7173">MSDDDNDDDDDDDDDDVDVAANLEEEEEEEQEAELAKHDMPKAGGKQALHQIGPAGTAVDCRQDVS</sequence>
<name>A0A484BFT0_DRONA</name>
<reference evidence="2 3" key="1">
    <citation type="journal article" date="2019" name="J. Hered.">
        <title>An Improved Genome Assembly for Drosophila navojoa, the Basal Species in the mojavensis Cluster.</title>
        <authorList>
            <person name="Vanderlinde T."/>
            <person name="Dupim E.G."/>
            <person name="Nazario-Yepiz N.O."/>
            <person name="Carvalho A.B."/>
        </authorList>
    </citation>
    <scope>NUCLEOTIDE SEQUENCE [LARGE SCALE GENOMIC DNA]</scope>
    <source>
        <strain evidence="2">Navoj_Jal97</strain>
        <tissue evidence="2">Whole organism</tissue>
    </source>
</reference>
<evidence type="ECO:0000256" key="1">
    <source>
        <dbReference type="SAM" id="MobiDB-lite"/>
    </source>
</evidence>
<evidence type="ECO:0000313" key="3">
    <source>
        <dbReference type="Proteomes" id="UP000295192"/>
    </source>
</evidence>
<feature type="compositionally biased region" description="Acidic residues" evidence="1">
    <location>
        <begin position="1"/>
        <end position="33"/>
    </location>
</feature>
<feature type="region of interest" description="Disordered" evidence="1">
    <location>
        <begin position="1"/>
        <end position="66"/>
    </location>
</feature>
<keyword evidence="3" id="KW-1185">Reference proteome</keyword>
<comment type="caution">
    <text evidence="2">The sequence shown here is derived from an EMBL/GenBank/DDBJ whole genome shotgun (WGS) entry which is preliminary data.</text>
</comment>
<protein>
    <submittedName>
        <fullName evidence="2">Uncharacterized protein</fullName>
    </submittedName>
</protein>